<dbReference type="EMBL" id="CP013118">
    <property type="protein sequence ID" value="ALO14425.1"/>
    <property type="molecule type" value="Genomic_DNA"/>
</dbReference>
<proteinExistence type="predicted"/>
<dbReference type="GO" id="GO:0005506">
    <property type="term" value="F:iron ion binding"/>
    <property type="evidence" value="ECO:0007669"/>
    <property type="project" value="UniProtKB-UniRule"/>
</dbReference>
<evidence type="ECO:0000313" key="9">
    <source>
        <dbReference type="Proteomes" id="UP000064893"/>
    </source>
</evidence>
<protein>
    <recommendedName>
        <fullName evidence="6">Ferredoxin</fullName>
    </recommendedName>
</protein>
<dbReference type="KEGG" id="blq:L21SP5_00753"/>
<dbReference type="PANTHER" id="PTHR36923">
    <property type="entry name" value="FERREDOXIN"/>
    <property type="match status" value="1"/>
</dbReference>
<dbReference type="Proteomes" id="UP000064893">
    <property type="component" value="Chromosome"/>
</dbReference>
<dbReference type="GO" id="GO:0009055">
    <property type="term" value="F:electron transfer activity"/>
    <property type="evidence" value="ECO:0007669"/>
    <property type="project" value="UniProtKB-UniRule"/>
</dbReference>
<keyword evidence="2 6" id="KW-0479">Metal-binding</keyword>
<dbReference type="InterPro" id="IPR051269">
    <property type="entry name" value="Fe-S_cluster_ET"/>
</dbReference>
<name>A0A0S2HWG7_9BACT</name>
<feature type="domain" description="4Fe-4S ferredoxin-type" evidence="7">
    <location>
        <begin position="4"/>
        <end position="31"/>
    </location>
</feature>
<evidence type="ECO:0000313" key="8">
    <source>
        <dbReference type="EMBL" id="ALO14425.1"/>
    </source>
</evidence>
<gene>
    <name evidence="8" type="ORF">L21SP5_00753</name>
</gene>
<dbReference type="PANTHER" id="PTHR36923:SF3">
    <property type="entry name" value="FERREDOXIN"/>
    <property type="match status" value="1"/>
</dbReference>
<comment type="function">
    <text evidence="6">Ferredoxins are iron-sulfur proteins that transfer electrons in a wide variety of metabolic reactions.</text>
</comment>
<dbReference type="OrthoDB" id="9803319at2"/>
<dbReference type="RefSeq" id="WP_057951973.1">
    <property type="nucleotide sequence ID" value="NZ_CP013118.1"/>
</dbReference>
<organism evidence="8 9">
    <name type="scientific">Salinivirga cyanobacteriivorans</name>
    <dbReference type="NCBI Taxonomy" id="1307839"/>
    <lineage>
        <taxon>Bacteria</taxon>
        <taxon>Pseudomonadati</taxon>
        <taxon>Bacteroidota</taxon>
        <taxon>Bacteroidia</taxon>
        <taxon>Bacteroidales</taxon>
        <taxon>Salinivirgaceae</taxon>
        <taxon>Salinivirga</taxon>
    </lineage>
</organism>
<dbReference type="InterPro" id="IPR017900">
    <property type="entry name" value="4Fe4S_Fe_S_CS"/>
</dbReference>
<evidence type="ECO:0000256" key="3">
    <source>
        <dbReference type="ARBA" id="ARBA00022982"/>
    </source>
</evidence>
<dbReference type="PROSITE" id="PS51379">
    <property type="entry name" value="4FE4S_FER_2"/>
    <property type="match status" value="1"/>
</dbReference>
<dbReference type="Gene3D" id="3.30.70.20">
    <property type="match status" value="1"/>
</dbReference>
<keyword evidence="5 6" id="KW-0411">Iron-sulfur</keyword>
<reference evidence="8 9" key="1">
    <citation type="submission" date="2015-11" db="EMBL/GenBank/DDBJ databases">
        <title>Description and complete genome sequence of a novel strain predominating in hypersaline microbial mats and representing a new family of the Bacteriodetes phylum.</title>
        <authorList>
            <person name="Spring S."/>
            <person name="Bunk B."/>
            <person name="Sproer C."/>
            <person name="Klenk H.-P."/>
        </authorList>
    </citation>
    <scope>NUCLEOTIDE SEQUENCE [LARGE SCALE GENOMIC DNA]</scope>
    <source>
        <strain evidence="8 9">L21-Spi-D4</strain>
    </source>
</reference>
<dbReference type="InterPro" id="IPR017896">
    <property type="entry name" value="4Fe4S_Fe-S-bd"/>
</dbReference>
<evidence type="ECO:0000256" key="5">
    <source>
        <dbReference type="ARBA" id="ARBA00023014"/>
    </source>
</evidence>
<keyword evidence="3 6" id="KW-0249">Electron transport</keyword>
<dbReference type="AlphaFoldDB" id="A0A0S2HWG7"/>
<evidence type="ECO:0000259" key="7">
    <source>
        <dbReference type="PROSITE" id="PS51379"/>
    </source>
</evidence>
<sequence>MAINKVWIEEGCTSCGLCEDVCPDVFKVEDEAEVIEGADLNANEDCIKEAAEECPVEVIKFE</sequence>
<dbReference type="GO" id="GO:0051536">
    <property type="term" value="F:iron-sulfur cluster binding"/>
    <property type="evidence" value="ECO:0007669"/>
    <property type="project" value="UniProtKB-KW"/>
</dbReference>
<accession>A0A0S2HWG7</accession>
<dbReference type="SUPFAM" id="SSF54862">
    <property type="entry name" value="4Fe-4S ferredoxins"/>
    <property type="match status" value="1"/>
</dbReference>
<keyword evidence="9" id="KW-1185">Reference proteome</keyword>
<dbReference type="STRING" id="1307839.L21SP5_00753"/>
<dbReference type="InterPro" id="IPR001080">
    <property type="entry name" value="3Fe4S_ferredoxin"/>
</dbReference>
<evidence type="ECO:0000256" key="1">
    <source>
        <dbReference type="ARBA" id="ARBA00022448"/>
    </source>
</evidence>
<evidence type="ECO:0000256" key="4">
    <source>
        <dbReference type="ARBA" id="ARBA00023004"/>
    </source>
</evidence>
<dbReference type="PROSITE" id="PS00198">
    <property type="entry name" value="4FE4S_FER_1"/>
    <property type="match status" value="1"/>
</dbReference>
<evidence type="ECO:0000256" key="6">
    <source>
        <dbReference type="RuleBase" id="RU368020"/>
    </source>
</evidence>
<evidence type="ECO:0000256" key="2">
    <source>
        <dbReference type="ARBA" id="ARBA00022723"/>
    </source>
</evidence>
<keyword evidence="1 6" id="KW-0813">Transport</keyword>
<dbReference type="Pfam" id="PF13370">
    <property type="entry name" value="Fer4_13"/>
    <property type="match status" value="1"/>
</dbReference>
<dbReference type="PRINTS" id="PR00352">
    <property type="entry name" value="3FE4SFRDOXIN"/>
</dbReference>
<keyword evidence="4 6" id="KW-0408">Iron</keyword>